<dbReference type="NCBIfam" id="TIGR00229">
    <property type="entry name" value="sensory_box"/>
    <property type="match status" value="1"/>
</dbReference>
<dbReference type="Proteomes" id="UP000258927">
    <property type="component" value="Chromosome"/>
</dbReference>
<evidence type="ECO:0000313" key="2">
    <source>
        <dbReference type="EMBL" id="AVX02961.1"/>
    </source>
</evidence>
<gene>
    <name evidence="2" type="ORF">MXMO3_00415</name>
</gene>
<dbReference type="GO" id="GO:0006355">
    <property type="term" value="P:regulation of DNA-templated transcription"/>
    <property type="evidence" value="ECO:0007669"/>
    <property type="project" value="InterPro"/>
</dbReference>
<dbReference type="SUPFAM" id="SSF55785">
    <property type="entry name" value="PYP-like sensor domain (PAS domain)"/>
    <property type="match status" value="1"/>
</dbReference>
<dbReference type="Gene3D" id="3.30.450.20">
    <property type="entry name" value="PAS domain"/>
    <property type="match status" value="1"/>
</dbReference>
<name>A0A2R4MAA1_9HYPH</name>
<dbReference type="AlphaFoldDB" id="A0A2R4MAA1"/>
<keyword evidence="3" id="KW-1185">Reference proteome</keyword>
<dbReference type="CDD" id="cd00130">
    <property type="entry name" value="PAS"/>
    <property type="match status" value="1"/>
</dbReference>
<proteinExistence type="predicted"/>
<dbReference type="RefSeq" id="WP_117394783.1">
    <property type="nucleotide sequence ID" value="NZ_CP021330.1"/>
</dbReference>
<dbReference type="KEGG" id="mmyr:MXMO3_00415"/>
<dbReference type="InterPro" id="IPR000014">
    <property type="entry name" value="PAS"/>
</dbReference>
<dbReference type="InterPro" id="IPR035965">
    <property type="entry name" value="PAS-like_dom_sf"/>
</dbReference>
<evidence type="ECO:0000313" key="3">
    <source>
        <dbReference type="Proteomes" id="UP000258927"/>
    </source>
</evidence>
<dbReference type="STRING" id="1122213.GCA_000423365_03127"/>
<evidence type="ECO:0000259" key="1">
    <source>
        <dbReference type="Pfam" id="PF00989"/>
    </source>
</evidence>
<reference evidence="2 3" key="1">
    <citation type="submission" date="2017-05" db="EMBL/GenBank/DDBJ databases">
        <title>Genome Analysis of Maritalea myrionectae HL2708#5.</title>
        <authorList>
            <consortium name="Cotde Inc.-PKNU"/>
            <person name="Jang D."/>
            <person name="Oh H.-M."/>
        </authorList>
    </citation>
    <scope>NUCLEOTIDE SEQUENCE [LARGE SCALE GENOMIC DNA]</scope>
    <source>
        <strain evidence="2 3">HL2708#5</strain>
    </source>
</reference>
<sequence>MLAVEGAQRSFDPERIVVSKTNLKGHIQYANRVFLDLAEYSEQELLGKPHSIIRSEAMPRCVFKLLWDRLLAGREVFAYVVNGTKNGNHYWVFAHVTPSRNGKGEITSFHSNRRYARPEAIAQISSIYELLLNEEKSHKNRKAGLQASTEKLDAILAEKGMDYDEFVFTL</sequence>
<dbReference type="Pfam" id="PF00989">
    <property type="entry name" value="PAS"/>
    <property type="match status" value="1"/>
</dbReference>
<feature type="domain" description="PAS fold" evidence="1">
    <location>
        <begin position="21"/>
        <end position="109"/>
    </location>
</feature>
<dbReference type="EMBL" id="CP021330">
    <property type="protein sequence ID" value="AVX02961.1"/>
    <property type="molecule type" value="Genomic_DNA"/>
</dbReference>
<protein>
    <submittedName>
        <fullName evidence="2">Phototropin-2</fullName>
    </submittedName>
</protein>
<accession>A0A2R4MAA1</accession>
<organism evidence="2 3">
    <name type="scientific">Maritalea myrionectae</name>
    <dbReference type="NCBI Taxonomy" id="454601"/>
    <lineage>
        <taxon>Bacteria</taxon>
        <taxon>Pseudomonadati</taxon>
        <taxon>Pseudomonadota</taxon>
        <taxon>Alphaproteobacteria</taxon>
        <taxon>Hyphomicrobiales</taxon>
        <taxon>Devosiaceae</taxon>
        <taxon>Maritalea</taxon>
    </lineage>
</organism>
<dbReference type="InterPro" id="IPR013767">
    <property type="entry name" value="PAS_fold"/>
</dbReference>